<dbReference type="PANTHER" id="PTHR11647">
    <property type="entry name" value="HYDRANTOINASE/DIHYDROPYRIMIDINASE FAMILY MEMBER"/>
    <property type="match status" value="1"/>
</dbReference>
<dbReference type="KEGG" id="salh:HMF8227_01918"/>
<dbReference type="InterPro" id="IPR013108">
    <property type="entry name" value="Amidohydro_3"/>
</dbReference>
<accession>A0A2S2E3Z7</accession>
<evidence type="ECO:0000313" key="4">
    <source>
        <dbReference type="Proteomes" id="UP000245728"/>
    </source>
</evidence>
<keyword evidence="4" id="KW-1185">Reference proteome</keyword>
<name>A0A2S2E3Z7_9ALTE</name>
<feature type="signal peptide" evidence="1">
    <location>
        <begin position="1"/>
        <end position="20"/>
    </location>
</feature>
<dbReference type="SUPFAM" id="SSF51556">
    <property type="entry name" value="Metallo-dependent hydrolases"/>
    <property type="match status" value="1"/>
</dbReference>
<dbReference type="Proteomes" id="UP000245728">
    <property type="component" value="Chromosome"/>
</dbReference>
<feature type="domain" description="Amidohydrolase 3" evidence="2">
    <location>
        <begin position="341"/>
        <end position="481"/>
    </location>
</feature>
<reference evidence="3 4" key="1">
    <citation type="submission" date="2018-05" db="EMBL/GenBank/DDBJ databases">
        <title>Salinimonas sp. HMF8227 Genome sequencing and assembly.</title>
        <authorList>
            <person name="Kang H."/>
            <person name="Kang J."/>
            <person name="Cha I."/>
            <person name="Kim H."/>
            <person name="Joh K."/>
        </authorList>
    </citation>
    <scope>NUCLEOTIDE SEQUENCE [LARGE SCALE GENOMIC DNA]</scope>
    <source>
        <strain evidence="3 4">HMF8227</strain>
    </source>
</reference>
<keyword evidence="3" id="KW-0378">Hydrolase</keyword>
<organism evidence="3 4">
    <name type="scientific">Saliniradius amylolyticus</name>
    <dbReference type="NCBI Taxonomy" id="2183582"/>
    <lineage>
        <taxon>Bacteria</taxon>
        <taxon>Pseudomonadati</taxon>
        <taxon>Pseudomonadota</taxon>
        <taxon>Gammaproteobacteria</taxon>
        <taxon>Alteromonadales</taxon>
        <taxon>Alteromonadaceae</taxon>
        <taxon>Saliniradius</taxon>
    </lineage>
</organism>
<proteinExistence type="predicted"/>
<dbReference type="GO" id="GO:0005829">
    <property type="term" value="C:cytosol"/>
    <property type="evidence" value="ECO:0007669"/>
    <property type="project" value="TreeGrafter"/>
</dbReference>
<evidence type="ECO:0000256" key="1">
    <source>
        <dbReference type="SAM" id="SignalP"/>
    </source>
</evidence>
<dbReference type="EC" id="3.5.2.3" evidence="3"/>
<sequence length="500" mass="54428">MTKVLSLFVFALLFSPLSHATTYDWLIKGATIIDGSGKPAYTADVGIKKKRIAFIGSADEKVTATNTVNADGRVLTPGFIDLHSHGSAVKQGAFTNFLAMGVTTISLGQDGYSPVTEGFQDWHQQWQAQGSAVNIALFVGHGSLRRSVGLNDATPASQAQILKMQQTLDKALADTFGLSTGLEYVPGLYASKNELLTLARVVRQHDRLISSHMRDENDGKLLSSIDELAHQGQAAKVHISHLKSVYGKGAERGKEILAHIESWRHKGVQITADVYPYTASYTGIAIVFPKWAKTQQQLEALSETQKEQLASYLRQRVAKRNGPQATLFGSGPYQGMTLAEAALQAGKPFEQLLIEDIGPEGASAAYFIMDAELQETLIQGPQVALSSDGSPTMHHPRGYGSFARLIQDYVIKKKLLTLPQAVHKATGLPAKILGITDRGRIAVGQNADLLLFAPDKVKATASYSQPHSLAQGFDYVWINGQLAWQQQRQTDVRAGQWLRP</sequence>
<evidence type="ECO:0000259" key="2">
    <source>
        <dbReference type="Pfam" id="PF07969"/>
    </source>
</evidence>
<dbReference type="EMBL" id="CP029347">
    <property type="protein sequence ID" value="AWL12388.1"/>
    <property type="molecule type" value="Genomic_DNA"/>
</dbReference>
<dbReference type="InterPro" id="IPR011059">
    <property type="entry name" value="Metal-dep_hydrolase_composite"/>
</dbReference>
<dbReference type="Gene3D" id="2.30.40.10">
    <property type="entry name" value="Urease, subunit C, domain 1"/>
    <property type="match status" value="1"/>
</dbReference>
<dbReference type="OrthoDB" id="9766983at2"/>
<keyword evidence="1" id="KW-0732">Signal</keyword>
<protein>
    <submittedName>
        <fullName evidence="3">Dihydroorotase</fullName>
        <ecNumber evidence="3">3.5.2.3</ecNumber>
    </submittedName>
</protein>
<dbReference type="GO" id="GO:0004151">
    <property type="term" value="F:dihydroorotase activity"/>
    <property type="evidence" value="ECO:0007669"/>
    <property type="project" value="UniProtKB-EC"/>
</dbReference>
<evidence type="ECO:0000313" key="3">
    <source>
        <dbReference type="EMBL" id="AWL12388.1"/>
    </source>
</evidence>
<dbReference type="InterPro" id="IPR050378">
    <property type="entry name" value="Metallo-dep_Hydrolases_sf"/>
</dbReference>
<dbReference type="GO" id="GO:0016811">
    <property type="term" value="F:hydrolase activity, acting on carbon-nitrogen (but not peptide) bonds, in linear amides"/>
    <property type="evidence" value="ECO:0007669"/>
    <property type="project" value="InterPro"/>
</dbReference>
<gene>
    <name evidence="3" type="ORF">HMF8227_01918</name>
</gene>
<dbReference type="Gene3D" id="3.20.20.140">
    <property type="entry name" value="Metal-dependent hydrolases"/>
    <property type="match status" value="1"/>
</dbReference>
<dbReference type="RefSeq" id="WP_109339967.1">
    <property type="nucleotide sequence ID" value="NZ_CP029347.1"/>
</dbReference>
<dbReference type="Gene3D" id="3.30.1490.130">
    <property type="entry name" value="D-aminoacylase. Domain 3"/>
    <property type="match status" value="1"/>
</dbReference>
<dbReference type="InterPro" id="IPR032466">
    <property type="entry name" value="Metal_Hydrolase"/>
</dbReference>
<dbReference type="InterPro" id="IPR023100">
    <property type="entry name" value="D-aminoacylase_insert_dom_sf"/>
</dbReference>
<dbReference type="SUPFAM" id="SSF51338">
    <property type="entry name" value="Composite domain of metallo-dependent hydrolases"/>
    <property type="match status" value="1"/>
</dbReference>
<dbReference type="AlphaFoldDB" id="A0A2S2E3Z7"/>
<dbReference type="PANTHER" id="PTHR11647:SF1">
    <property type="entry name" value="COLLAPSIN RESPONSE MEDIATOR PROTEIN"/>
    <property type="match status" value="1"/>
</dbReference>
<dbReference type="Pfam" id="PF07969">
    <property type="entry name" value="Amidohydro_3"/>
    <property type="match status" value="1"/>
</dbReference>
<feature type="chain" id="PRO_5015622876" evidence="1">
    <location>
        <begin position="21"/>
        <end position="500"/>
    </location>
</feature>